<name>A0A7N1A9C3_KALFE</name>
<dbReference type="Gramene" id="Kaladp0863s0013.1.v1.1">
    <property type="protein sequence ID" value="Kaladp0863s0013.1.v1.1"/>
    <property type="gene ID" value="Kaladp0863s0013.v1.1"/>
</dbReference>
<evidence type="ECO:0000259" key="10">
    <source>
        <dbReference type="PROSITE" id="PS51745"/>
    </source>
</evidence>
<evidence type="ECO:0000256" key="1">
    <source>
        <dbReference type="ARBA" id="ARBA00004123"/>
    </source>
</evidence>
<dbReference type="EnsemblPlants" id="Kaladp0863s0013.1.v1.1">
    <property type="protein sequence ID" value="Kaladp0863s0013.1.v1.1"/>
    <property type="gene ID" value="Kaladp0863s0013.v1.1"/>
</dbReference>
<dbReference type="SUPFAM" id="SSF54277">
    <property type="entry name" value="CAD &amp; PB1 domains"/>
    <property type="match status" value="1"/>
</dbReference>
<evidence type="ECO:0000256" key="9">
    <source>
        <dbReference type="SAM" id="MobiDB-lite"/>
    </source>
</evidence>
<evidence type="ECO:0000256" key="8">
    <source>
        <dbReference type="RuleBase" id="RU004549"/>
    </source>
</evidence>
<evidence type="ECO:0000256" key="6">
    <source>
        <dbReference type="ARBA" id="ARBA00023242"/>
    </source>
</evidence>
<dbReference type="PROSITE" id="PS51745">
    <property type="entry name" value="PB1"/>
    <property type="match status" value="1"/>
</dbReference>
<comment type="similarity">
    <text evidence="2 8">Belongs to the Aux/IAA family.</text>
</comment>
<keyword evidence="7 8" id="KW-0927">Auxin signaling pathway</keyword>
<feature type="domain" description="PB1" evidence="10">
    <location>
        <begin position="217"/>
        <end position="310"/>
    </location>
</feature>
<dbReference type="InterPro" id="IPR053793">
    <property type="entry name" value="PB1-like"/>
</dbReference>
<keyword evidence="3 8" id="KW-0678">Repressor</keyword>
<keyword evidence="4 8" id="KW-0805">Transcription regulation</keyword>
<comment type="subcellular location">
    <subcellularLocation>
        <location evidence="1 8">Nucleus</location>
    </subcellularLocation>
</comment>
<dbReference type="AlphaFoldDB" id="A0A7N1A9C3"/>
<dbReference type="InterPro" id="IPR033389">
    <property type="entry name" value="AUX/IAA_dom"/>
</dbReference>
<dbReference type="InterPro" id="IPR003311">
    <property type="entry name" value="AUX_IAA"/>
</dbReference>
<evidence type="ECO:0000256" key="2">
    <source>
        <dbReference type="ARBA" id="ARBA00006728"/>
    </source>
</evidence>
<evidence type="ECO:0000256" key="5">
    <source>
        <dbReference type="ARBA" id="ARBA00023163"/>
    </source>
</evidence>
<keyword evidence="5 8" id="KW-0804">Transcription</keyword>
<feature type="compositionally biased region" description="Low complexity" evidence="9">
    <location>
        <begin position="27"/>
        <end position="36"/>
    </location>
</feature>
<dbReference type="Pfam" id="PF02309">
    <property type="entry name" value="AUX_IAA"/>
    <property type="match status" value="1"/>
</dbReference>
<feature type="region of interest" description="Disordered" evidence="9">
    <location>
        <begin position="140"/>
        <end position="180"/>
    </location>
</feature>
<sequence>MMSTTTKPLELDYIGGLNKNKSKSKSKTSSSETYSSLKTELCLSLPGFDQSLDSTNPSNPSLGLSLFGQEAQAKLPNGYAFNSVKSSNNGGRCLNGKRGFADATGKWGLAFYGGSECEVGKGAALFSHGAGKAVNQLEIGGGAGKQPGKLTDMDIDGGTAPRKSQEKKPVSEPASAPAAKAQVVGWPPIRSFRKNSMATAIAKNSTEPDATKTPSTCLYVKVSMDGAPYLRKVDLKLYNNYSDLSLALKTMFSCFPAGKDGLTDTHLSDSPHGSECVLTYEDKDGDWMLVGDVPWDMFTSTCKRLRIMKGSEAVGLGTNYKPSDIQDPFEYNPVAVGF</sequence>
<dbReference type="GO" id="GO:0005634">
    <property type="term" value="C:nucleus"/>
    <property type="evidence" value="ECO:0007669"/>
    <property type="project" value="UniProtKB-SubCell"/>
</dbReference>
<dbReference type="GO" id="GO:0006355">
    <property type="term" value="P:regulation of DNA-templated transcription"/>
    <property type="evidence" value="ECO:0007669"/>
    <property type="project" value="InterPro"/>
</dbReference>
<dbReference type="PANTHER" id="PTHR31734">
    <property type="entry name" value="AUXIN-RESPONSIVE PROTEIN IAA17"/>
    <property type="match status" value="1"/>
</dbReference>
<feature type="region of interest" description="Disordered" evidence="9">
    <location>
        <begin position="1"/>
        <end position="36"/>
    </location>
</feature>
<keyword evidence="12" id="KW-1185">Reference proteome</keyword>
<evidence type="ECO:0000256" key="4">
    <source>
        <dbReference type="ARBA" id="ARBA00023015"/>
    </source>
</evidence>
<keyword evidence="6 8" id="KW-0539">Nucleus</keyword>
<accession>A0A7N1A9C3</accession>
<comment type="subunit">
    <text evidence="8">Homodimers and heterodimers.</text>
</comment>
<dbReference type="Gene3D" id="3.10.20.90">
    <property type="entry name" value="Phosphatidylinositol 3-kinase Catalytic Subunit, Chain A, domain 1"/>
    <property type="match status" value="1"/>
</dbReference>
<evidence type="ECO:0000256" key="7">
    <source>
        <dbReference type="ARBA" id="ARBA00023294"/>
    </source>
</evidence>
<dbReference type="PANTHER" id="PTHR31734:SF226">
    <property type="entry name" value="AUXIN-RESPONSIVE PROTEIN IAA17"/>
    <property type="match status" value="1"/>
</dbReference>
<organism evidence="11 12">
    <name type="scientific">Kalanchoe fedtschenkoi</name>
    <name type="common">Lavender scallops</name>
    <name type="synonym">South American air plant</name>
    <dbReference type="NCBI Taxonomy" id="63787"/>
    <lineage>
        <taxon>Eukaryota</taxon>
        <taxon>Viridiplantae</taxon>
        <taxon>Streptophyta</taxon>
        <taxon>Embryophyta</taxon>
        <taxon>Tracheophyta</taxon>
        <taxon>Spermatophyta</taxon>
        <taxon>Magnoliopsida</taxon>
        <taxon>eudicotyledons</taxon>
        <taxon>Gunneridae</taxon>
        <taxon>Pentapetalae</taxon>
        <taxon>Saxifragales</taxon>
        <taxon>Crassulaceae</taxon>
        <taxon>Kalanchoe</taxon>
    </lineage>
</organism>
<evidence type="ECO:0000313" key="11">
    <source>
        <dbReference type="EnsemblPlants" id="Kaladp0863s0013.1.v1.1"/>
    </source>
</evidence>
<evidence type="ECO:0000256" key="3">
    <source>
        <dbReference type="ARBA" id="ARBA00022491"/>
    </source>
</evidence>
<evidence type="ECO:0000313" key="12">
    <source>
        <dbReference type="Proteomes" id="UP000594263"/>
    </source>
</evidence>
<comment type="function">
    <text evidence="8">Aux/IAA proteins are short-lived transcriptional factors that function as repressors of early auxin response genes at low auxin concentrations.</text>
</comment>
<reference evidence="11" key="1">
    <citation type="submission" date="2021-01" db="UniProtKB">
        <authorList>
            <consortium name="EnsemblPlants"/>
        </authorList>
    </citation>
    <scope>IDENTIFICATION</scope>
</reference>
<proteinExistence type="inferred from homology"/>
<protein>
    <recommendedName>
        <fullName evidence="8">Auxin-responsive protein</fullName>
    </recommendedName>
</protein>
<dbReference type="FunFam" id="3.10.20.90:FF:000078">
    <property type="entry name" value="Auxin-responsive protein"/>
    <property type="match status" value="1"/>
</dbReference>
<dbReference type="GO" id="GO:0009734">
    <property type="term" value="P:auxin-activated signaling pathway"/>
    <property type="evidence" value="ECO:0007669"/>
    <property type="project" value="UniProtKB-UniRule"/>
</dbReference>
<dbReference type="Proteomes" id="UP000594263">
    <property type="component" value="Unplaced"/>
</dbReference>